<name>A0AAN9AEK5_HALRR</name>
<feature type="domain" description="C-type lectin" evidence="1">
    <location>
        <begin position="54"/>
        <end position="189"/>
    </location>
</feature>
<comment type="caution">
    <text evidence="2">The sequence shown here is derived from an EMBL/GenBank/DDBJ whole genome shotgun (WGS) entry which is preliminary data.</text>
</comment>
<sequence>MCRPVKSSFIFSYSFTLDVHPWDIKCQGTCLPARRPLRTFMSNSDILIISVLRCQQPYFEFMDGCYYVSRMKFNQSEAALYCQFLHGHLAYPVRTVLFWEYIRQNRAQFTMSQPNTRFHLQGTAQKTREGLTFSVGKDGNVITIPDFFGDWSTEENPIQADKKLCLAYNKQFPPMGLVDCMEKLPFICKYGES</sequence>
<reference evidence="2 3" key="1">
    <citation type="submission" date="2023-11" db="EMBL/GenBank/DDBJ databases">
        <title>Halocaridina rubra genome assembly.</title>
        <authorList>
            <person name="Smith C."/>
        </authorList>
    </citation>
    <scope>NUCLEOTIDE SEQUENCE [LARGE SCALE GENOMIC DNA]</scope>
    <source>
        <strain evidence="2">EP-1</strain>
        <tissue evidence="2">Whole</tissue>
    </source>
</reference>
<evidence type="ECO:0000313" key="3">
    <source>
        <dbReference type="Proteomes" id="UP001381693"/>
    </source>
</evidence>
<dbReference type="InterPro" id="IPR001304">
    <property type="entry name" value="C-type_lectin-like"/>
</dbReference>
<dbReference type="CDD" id="cd00037">
    <property type="entry name" value="CLECT"/>
    <property type="match status" value="1"/>
</dbReference>
<dbReference type="SUPFAM" id="SSF56436">
    <property type="entry name" value="C-type lectin-like"/>
    <property type="match status" value="1"/>
</dbReference>
<dbReference type="Pfam" id="PF00059">
    <property type="entry name" value="Lectin_C"/>
    <property type="match status" value="1"/>
</dbReference>
<accession>A0AAN9AEK5</accession>
<protein>
    <recommendedName>
        <fullName evidence="1">C-type lectin domain-containing protein</fullName>
    </recommendedName>
</protein>
<dbReference type="EMBL" id="JAXCGZ010000611">
    <property type="protein sequence ID" value="KAK7085749.1"/>
    <property type="molecule type" value="Genomic_DNA"/>
</dbReference>
<proteinExistence type="predicted"/>
<dbReference type="InterPro" id="IPR016187">
    <property type="entry name" value="CTDL_fold"/>
</dbReference>
<keyword evidence="3" id="KW-1185">Reference proteome</keyword>
<gene>
    <name evidence="2" type="ORF">SK128_000924</name>
</gene>
<evidence type="ECO:0000259" key="1">
    <source>
        <dbReference type="SMART" id="SM00034"/>
    </source>
</evidence>
<dbReference type="SMART" id="SM00034">
    <property type="entry name" value="CLECT"/>
    <property type="match status" value="1"/>
</dbReference>
<organism evidence="2 3">
    <name type="scientific">Halocaridina rubra</name>
    <name type="common">Hawaiian red shrimp</name>
    <dbReference type="NCBI Taxonomy" id="373956"/>
    <lineage>
        <taxon>Eukaryota</taxon>
        <taxon>Metazoa</taxon>
        <taxon>Ecdysozoa</taxon>
        <taxon>Arthropoda</taxon>
        <taxon>Crustacea</taxon>
        <taxon>Multicrustacea</taxon>
        <taxon>Malacostraca</taxon>
        <taxon>Eumalacostraca</taxon>
        <taxon>Eucarida</taxon>
        <taxon>Decapoda</taxon>
        <taxon>Pleocyemata</taxon>
        <taxon>Caridea</taxon>
        <taxon>Atyoidea</taxon>
        <taxon>Atyidae</taxon>
        <taxon>Halocaridina</taxon>
    </lineage>
</organism>
<dbReference type="AlphaFoldDB" id="A0AAN9AEK5"/>
<dbReference type="Gene3D" id="3.10.100.10">
    <property type="entry name" value="Mannose-Binding Protein A, subunit A"/>
    <property type="match status" value="1"/>
</dbReference>
<dbReference type="Proteomes" id="UP001381693">
    <property type="component" value="Unassembled WGS sequence"/>
</dbReference>
<dbReference type="InterPro" id="IPR016186">
    <property type="entry name" value="C-type_lectin-like/link_sf"/>
</dbReference>
<evidence type="ECO:0000313" key="2">
    <source>
        <dbReference type="EMBL" id="KAK7085749.1"/>
    </source>
</evidence>